<gene>
    <name evidence="5" type="ORF">GLOIN_2v1778349</name>
</gene>
<dbReference type="SMART" id="SM00671">
    <property type="entry name" value="SEL1"/>
    <property type="match status" value="6"/>
</dbReference>
<dbReference type="GO" id="GO:0004672">
    <property type="term" value="F:protein kinase activity"/>
    <property type="evidence" value="ECO:0007669"/>
    <property type="project" value="InterPro"/>
</dbReference>
<evidence type="ECO:0000313" key="5">
    <source>
        <dbReference type="EMBL" id="POG68354.1"/>
    </source>
</evidence>
<dbReference type="EMBL" id="AUPC02000154">
    <property type="protein sequence ID" value="POG68354.1"/>
    <property type="molecule type" value="Genomic_DNA"/>
</dbReference>
<name>A0A2P4PSJ1_RHIID</name>
<keyword evidence="6" id="KW-1185">Reference proteome</keyword>
<dbReference type="GO" id="GO:0097527">
    <property type="term" value="P:necroptotic signaling pathway"/>
    <property type="evidence" value="ECO:0007669"/>
    <property type="project" value="TreeGrafter"/>
</dbReference>
<dbReference type="InterPro" id="IPR001245">
    <property type="entry name" value="Ser-Thr/Tyr_kinase_cat_dom"/>
</dbReference>
<keyword evidence="2 3" id="KW-0067">ATP-binding</keyword>
<dbReference type="Proteomes" id="UP000018888">
    <property type="component" value="Unassembled WGS sequence"/>
</dbReference>
<evidence type="ECO:0000256" key="1">
    <source>
        <dbReference type="ARBA" id="ARBA00022741"/>
    </source>
</evidence>
<dbReference type="SMR" id="A0A2P4PSJ1"/>
<accession>A0A2P4PSJ1</accession>
<reference evidence="5 6" key="1">
    <citation type="journal article" date="2013" name="Proc. Natl. Acad. Sci. U.S.A.">
        <title>Genome of an arbuscular mycorrhizal fungus provides insight into the oldest plant symbiosis.</title>
        <authorList>
            <person name="Tisserant E."/>
            <person name="Malbreil M."/>
            <person name="Kuo A."/>
            <person name="Kohler A."/>
            <person name="Symeonidi A."/>
            <person name="Balestrini R."/>
            <person name="Charron P."/>
            <person name="Duensing N."/>
            <person name="Frei Dit Frey N."/>
            <person name="Gianinazzi-Pearson V."/>
            <person name="Gilbert L.B."/>
            <person name="Handa Y."/>
            <person name="Herr J.R."/>
            <person name="Hijri M."/>
            <person name="Koul R."/>
            <person name="Kawaguchi M."/>
            <person name="Krajinski F."/>
            <person name="Lammers P.J."/>
            <person name="Masclaux F.G."/>
            <person name="Murat C."/>
            <person name="Morin E."/>
            <person name="Ndikumana S."/>
            <person name="Pagni M."/>
            <person name="Petitpierre D."/>
            <person name="Requena N."/>
            <person name="Rosikiewicz P."/>
            <person name="Riley R."/>
            <person name="Saito K."/>
            <person name="San Clemente H."/>
            <person name="Shapiro H."/>
            <person name="van Tuinen D."/>
            <person name="Becard G."/>
            <person name="Bonfante P."/>
            <person name="Paszkowski U."/>
            <person name="Shachar-Hill Y.Y."/>
            <person name="Tuskan G.A."/>
            <person name="Young P.W."/>
            <person name="Sanders I.R."/>
            <person name="Henrissat B."/>
            <person name="Rensing S.A."/>
            <person name="Grigoriev I.V."/>
            <person name="Corradi N."/>
            <person name="Roux C."/>
            <person name="Martin F."/>
        </authorList>
    </citation>
    <scope>NUCLEOTIDE SEQUENCE [LARGE SCALE GENOMIC DNA]</scope>
    <source>
        <strain evidence="5 6">DAOM 197198</strain>
    </source>
</reference>
<protein>
    <submittedName>
        <fullName evidence="5">Kinase-like domain-containing protein</fullName>
    </submittedName>
</protein>
<dbReference type="AlphaFoldDB" id="A0A2P4PSJ1"/>
<organism evidence="5 6">
    <name type="scientific">Rhizophagus irregularis (strain DAOM 181602 / DAOM 197198 / MUCL 43194)</name>
    <name type="common">Arbuscular mycorrhizal fungus</name>
    <name type="synonym">Glomus intraradices</name>
    <dbReference type="NCBI Taxonomy" id="747089"/>
    <lineage>
        <taxon>Eukaryota</taxon>
        <taxon>Fungi</taxon>
        <taxon>Fungi incertae sedis</taxon>
        <taxon>Mucoromycota</taxon>
        <taxon>Glomeromycotina</taxon>
        <taxon>Glomeromycetes</taxon>
        <taxon>Glomerales</taxon>
        <taxon>Glomeraceae</taxon>
        <taxon>Rhizophagus</taxon>
    </lineage>
</organism>
<dbReference type="SUPFAM" id="SSF81901">
    <property type="entry name" value="HCP-like"/>
    <property type="match status" value="2"/>
</dbReference>
<evidence type="ECO:0000256" key="2">
    <source>
        <dbReference type="ARBA" id="ARBA00022840"/>
    </source>
</evidence>
<dbReference type="PRINTS" id="PR00109">
    <property type="entry name" value="TYRKINASE"/>
</dbReference>
<dbReference type="InterPro" id="IPR011990">
    <property type="entry name" value="TPR-like_helical_dom_sf"/>
</dbReference>
<dbReference type="InterPro" id="IPR017441">
    <property type="entry name" value="Protein_kinase_ATP_BS"/>
</dbReference>
<keyword evidence="1 3" id="KW-0547">Nucleotide-binding</keyword>
<feature type="binding site" evidence="3">
    <location>
        <position position="53"/>
    </location>
    <ligand>
        <name>ATP</name>
        <dbReference type="ChEBI" id="CHEBI:30616"/>
    </ligand>
</feature>
<dbReference type="InterPro" id="IPR006597">
    <property type="entry name" value="Sel1-like"/>
</dbReference>
<feature type="domain" description="Protein kinase" evidence="4">
    <location>
        <begin position="24"/>
        <end position="287"/>
    </location>
</feature>
<comment type="caution">
    <text evidence="5">The sequence shown here is derived from an EMBL/GenBank/DDBJ whole genome shotgun (WGS) entry which is preliminary data.</text>
</comment>
<dbReference type="SUPFAM" id="SSF56112">
    <property type="entry name" value="Protein kinase-like (PK-like)"/>
    <property type="match status" value="1"/>
</dbReference>
<dbReference type="Pfam" id="PF08238">
    <property type="entry name" value="Sel1"/>
    <property type="match status" value="6"/>
</dbReference>
<evidence type="ECO:0000256" key="3">
    <source>
        <dbReference type="PROSITE-ProRule" id="PRU10141"/>
    </source>
</evidence>
<dbReference type="PANTHER" id="PTHR44329">
    <property type="entry name" value="SERINE/THREONINE-PROTEIN KINASE TNNI3K-RELATED"/>
    <property type="match status" value="1"/>
</dbReference>
<dbReference type="GO" id="GO:0005524">
    <property type="term" value="F:ATP binding"/>
    <property type="evidence" value="ECO:0007669"/>
    <property type="project" value="UniProtKB-UniRule"/>
</dbReference>
<dbReference type="Pfam" id="PF07714">
    <property type="entry name" value="PK_Tyr_Ser-Thr"/>
    <property type="match status" value="1"/>
</dbReference>
<evidence type="ECO:0000313" key="6">
    <source>
        <dbReference type="Proteomes" id="UP000018888"/>
    </source>
</evidence>
<dbReference type="Gene3D" id="1.25.40.10">
    <property type="entry name" value="Tetratricopeptide repeat domain"/>
    <property type="match status" value="2"/>
</dbReference>
<dbReference type="VEuPathDB" id="FungiDB:RhiirFUN_021614"/>
<dbReference type="PROSITE" id="PS00107">
    <property type="entry name" value="PROTEIN_KINASE_ATP"/>
    <property type="match status" value="1"/>
</dbReference>
<dbReference type="PROSITE" id="PS50011">
    <property type="entry name" value="PROTEIN_KINASE_DOM"/>
    <property type="match status" value="1"/>
</dbReference>
<evidence type="ECO:0000259" key="4">
    <source>
        <dbReference type="PROSITE" id="PS50011"/>
    </source>
</evidence>
<reference evidence="5 6" key="2">
    <citation type="journal article" date="2018" name="New Phytol.">
        <title>High intraspecific genome diversity in the model arbuscular mycorrhizal symbiont Rhizophagus irregularis.</title>
        <authorList>
            <person name="Chen E.C.H."/>
            <person name="Morin E."/>
            <person name="Beaudet D."/>
            <person name="Noel J."/>
            <person name="Yildirir G."/>
            <person name="Ndikumana S."/>
            <person name="Charron P."/>
            <person name="St-Onge C."/>
            <person name="Giorgi J."/>
            <person name="Kruger M."/>
            <person name="Marton T."/>
            <person name="Ropars J."/>
            <person name="Grigoriev I.V."/>
            <person name="Hainaut M."/>
            <person name="Henrissat B."/>
            <person name="Roux C."/>
            <person name="Martin F."/>
            <person name="Corradi N."/>
        </authorList>
    </citation>
    <scope>NUCLEOTIDE SEQUENCE [LARGE SCALE GENOMIC DNA]</scope>
    <source>
        <strain evidence="5 6">DAOM 197198</strain>
    </source>
</reference>
<dbReference type="PANTHER" id="PTHR44329:SF298">
    <property type="entry name" value="MIXED LINEAGE KINASE DOMAIN-LIKE PROTEIN"/>
    <property type="match status" value="1"/>
</dbReference>
<sequence>MHNDKIIEEALTKEYLKYYEFENFKNIQEIGSGAFGKVFRANWKNFEHYLALKSFFNLNNITVKEIVNELKLQRDVDFHGNIIRFYGITKFESENKIDQTKNYLLVMEYANGGTLRDYLKNNFNRLTWTDKYNLAYQLACSVSCLHDEGIVHRDLHSCNVLVHQNSIRLADFGLSKRIDEASRTRSKLLGMVPYIDPKVLMNNNLKLNEKSDVYSIGVLLWEISSGNPPFYEESNKIGLIYEISQNRREEIIPNTPNDYSNLYTGCWNGEPINRPNIHEVVNRLKFISNSSNSVTTCQQNDISNQTNSKLSEILTPSSTIISLHGELSQMIESFNNMNTNEIDMMTSTIKQINDNVSSENLSIIVDEIVDLIFKVGNKWNVVEQHVLNYLNNHNINSKEIYNWLLDNQNISNFIFLLGFFYYAGIETIRNHEKAFNLFINASEEGHILAQYLVGHCYEFGDGIIRNDNLAFENYEKLANKDYAIGQFKLGWFYDNGLYVKKDPKLAAYWFEKAVKNGNLVAMFNLGILYINGNGVDENHQKAFELFKQSAEGEDLDGIMLLGDCYNDGIGINIDKRKAAELYQKAANLGHKVAQYNLATMYEKGGGIEKDLDKAIYWYEQSTKHI</sequence>
<dbReference type="Gene3D" id="1.10.510.10">
    <property type="entry name" value="Transferase(Phosphotransferase) domain 1"/>
    <property type="match status" value="1"/>
</dbReference>
<dbReference type="InterPro" id="IPR051681">
    <property type="entry name" value="Ser/Thr_Kinases-Pseudokinases"/>
</dbReference>
<proteinExistence type="predicted"/>
<dbReference type="InterPro" id="IPR011009">
    <property type="entry name" value="Kinase-like_dom_sf"/>
</dbReference>
<dbReference type="InterPro" id="IPR000719">
    <property type="entry name" value="Prot_kinase_dom"/>
</dbReference>